<name>A0A075WRD2_9BACT</name>
<dbReference type="RefSeq" id="WP_038063318.1">
    <property type="nucleotide sequence ID" value="NZ_CP008796.1"/>
</dbReference>
<dbReference type="PaxDb" id="289377-HL41_00990"/>
<dbReference type="Proteomes" id="UP000028481">
    <property type="component" value="Chromosome"/>
</dbReference>
<sequence>MVRKELIELKETLEKEKKALMKGAIEEILKWASYKARLANSLKDKNDFTKEEQEMLEEIFRINEKNKMIIQAGLNFVEEAYSFLTNIFCQQETYGKVPQQPPRVISKSA</sequence>
<keyword evidence="1" id="KW-0175">Coiled coil</keyword>
<protein>
    <recommendedName>
        <fullName evidence="4">Flagellar biosynthesis protein FlgN</fullName>
    </recommendedName>
</protein>
<reference evidence="2 3" key="1">
    <citation type="journal article" date="2015" name="Genome Announc.">
        <title>Genome Sequence of a Sulfate-Reducing Thermophilic Bacterium, Thermodesulfobacterium commune DSM 2178T (Phylum Thermodesulfobacteria).</title>
        <authorList>
            <person name="Bhatnagar S."/>
            <person name="Badger J.H."/>
            <person name="Madupu R."/>
            <person name="Khouri H.M."/>
            <person name="O'Connor E.M."/>
            <person name="Robb F.T."/>
            <person name="Ward N.L."/>
            <person name="Eisen J.A."/>
        </authorList>
    </citation>
    <scope>NUCLEOTIDE SEQUENCE [LARGE SCALE GENOMIC DNA]</scope>
    <source>
        <strain evidence="2 3">DSM 2178</strain>
    </source>
</reference>
<dbReference type="InterPro" id="IPR036679">
    <property type="entry name" value="FlgN-like_sf"/>
</dbReference>
<evidence type="ECO:0000256" key="1">
    <source>
        <dbReference type="SAM" id="Coils"/>
    </source>
</evidence>
<accession>A0A075WRD2</accession>
<evidence type="ECO:0008006" key="4">
    <source>
        <dbReference type="Google" id="ProtNLM"/>
    </source>
</evidence>
<keyword evidence="3" id="KW-1185">Reference proteome</keyword>
<feature type="coiled-coil region" evidence="1">
    <location>
        <begin position="3"/>
        <end position="59"/>
    </location>
</feature>
<gene>
    <name evidence="2" type="ORF">HL41_00990</name>
</gene>
<dbReference type="EMBL" id="CP008796">
    <property type="protein sequence ID" value="AIH03515.1"/>
    <property type="molecule type" value="Genomic_DNA"/>
</dbReference>
<dbReference type="AlphaFoldDB" id="A0A075WRD2"/>
<dbReference type="HOGENOM" id="CLU_2182720_0_0_0"/>
<proteinExistence type="predicted"/>
<organism evidence="2 3">
    <name type="scientific">Thermodesulfobacterium commune DSM 2178</name>
    <dbReference type="NCBI Taxonomy" id="289377"/>
    <lineage>
        <taxon>Bacteria</taxon>
        <taxon>Pseudomonadati</taxon>
        <taxon>Thermodesulfobacteriota</taxon>
        <taxon>Thermodesulfobacteria</taxon>
        <taxon>Thermodesulfobacteriales</taxon>
        <taxon>Thermodesulfobacteriaceae</taxon>
        <taxon>Thermodesulfobacterium</taxon>
    </lineage>
</organism>
<dbReference type="KEGG" id="tcm:HL41_00990"/>
<dbReference type="OrthoDB" id="9808453at2"/>
<evidence type="ECO:0000313" key="2">
    <source>
        <dbReference type="EMBL" id="AIH03515.1"/>
    </source>
</evidence>
<dbReference type="STRING" id="289377.HL41_00990"/>
<dbReference type="SUPFAM" id="SSF140566">
    <property type="entry name" value="FlgN-like"/>
    <property type="match status" value="1"/>
</dbReference>
<dbReference type="GO" id="GO:0044780">
    <property type="term" value="P:bacterial-type flagellum assembly"/>
    <property type="evidence" value="ECO:0007669"/>
    <property type="project" value="InterPro"/>
</dbReference>
<dbReference type="eggNOG" id="ENOG5030KZZ">
    <property type="taxonomic scope" value="Bacteria"/>
</dbReference>
<evidence type="ECO:0000313" key="3">
    <source>
        <dbReference type="Proteomes" id="UP000028481"/>
    </source>
</evidence>